<dbReference type="RefSeq" id="WP_091150824.1">
    <property type="nucleotide sequence ID" value="NZ_FNAI01000008.1"/>
</dbReference>
<gene>
    <name evidence="1" type="ORF">SAMN05216464_10835</name>
</gene>
<protein>
    <submittedName>
        <fullName evidence="1">Uncharacterized protein</fullName>
    </submittedName>
</protein>
<keyword evidence="2" id="KW-1185">Reference proteome</keyword>
<dbReference type="EMBL" id="FNAI01000008">
    <property type="protein sequence ID" value="SDE63293.1"/>
    <property type="molecule type" value="Genomic_DNA"/>
</dbReference>
<accession>A0A1G7EI25</accession>
<dbReference type="Proteomes" id="UP000199072">
    <property type="component" value="Unassembled WGS sequence"/>
</dbReference>
<dbReference type="AlphaFoldDB" id="A0A1G7EI25"/>
<sequence length="124" mass="13615">MKMEDIQAAFKRLPLLIGPDGYAPGVNEPVLLYRGDLSLQLETGTLPVDGEVFFSWRPRPGVRFRGAIDRYTLDFDVKNIDLPGKRTTHGQAMITHIGGADGSVTGVINNPFIFKVQESAGRLS</sequence>
<name>A0A1G7EI25_9SPHI</name>
<evidence type="ECO:0000313" key="2">
    <source>
        <dbReference type="Proteomes" id="UP000199072"/>
    </source>
</evidence>
<dbReference type="STRING" id="1391627.SAMN05216464_10835"/>
<proteinExistence type="predicted"/>
<evidence type="ECO:0000313" key="1">
    <source>
        <dbReference type="EMBL" id="SDE63293.1"/>
    </source>
</evidence>
<organism evidence="1 2">
    <name type="scientific">Mucilaginibacter pineti</name>
    <dbReference type="NCBI Taxonomy" id="1391627"/>
    <lineage>
        <taxon>Bacteria</taxon>
        <taxon>Pseudomonadati</taxon>
        <taxon>Bacteroidota</taxon>
        <taxon>Sphingobacteriia</taxon>
        <taxon>Sphingobacteriales</taxon>
        <taxon>Sphingobacteriaceae</taxon>
        <taxon>Mucilaginibacter</taxon>
    </lineage>
</organism>
<reference evidence="1 2" key="1">
    <citation type="submission" date="2016-10" db="EMBL/GenBank/DDBJ databases">
        <authorList>
            <person name="de Groot N.N."/>
        </authorList>
    </citation>
    <scope>NUCLEOTIDE SEQUENCE [LARGE SCALE GENOMIC DNA]</scope>
    <source>
        <strain evidence="1 2">47C3B</strain>
    </source>
</reference>